<dbReference type="Gene3D" id="3.40.50.720">
    <property type="entry name" value="NAD(P)-binding Rossmann-like Domain"/>
    <property type="match status" value="1"/>
</dbReference>
<sequence length="312" mass="32526">MLAVVAKGTDPAEPLGGLYVGEWPEAAVRGEWTTVTVHAASLNHHDLWTLRGVGPGTRRVPVVLGSDAAGVDEDGNEVIIHPVVGDPAAGGGDETLDPGRTLFGEEHDGTCAQRVAVPVRNLVPKPPGLSFEEAACLPGAWLTAYRMLFRKAALRPGDTVLVQGAGGGVSTALITLGAAAGFRVWVTGRSEERRESALRIGAHDVFSAGARLPARVDAVMETVGEATWAHSLRSLRPGGRVVVSGGDNRNHAAGRPGPYLLPAVDDRRIHPGHTRRPTGTLPVLRRAPAVSGHRPGAAAGTGPEWLPSAAER</sequence>
<proteinExistence type="predicted"/>
<dbReference type="Pfam" id="PF08240">
    <property type="entry name" value="ADH_N"/>
    <property type="match status" value="1"/>
</dbReference>
<dbReference type="Pfam" id="PF00107">
    <property type="entry name" value="ADH_zinc_N"/>
    <property type="match status" value="1"/>
</dbReference>
<dbReference type="Gene3D" id="3.90.180.10">
    <property type="entry name" value="Medium-chain alcohol dehydrogenases, catalytic domain"/>
    <property type="match status" value="1"/>
</dbReference>
<accession>A0ABN3WAC2</accession>
<evidence type="ECO:0000256" key="1">
    <source>
        <dbReference type="SAM" id="MobiDB-lite"/>
    </source>
</evidence>
<gene>
    <name evidence="3" type="ORF">GCM10020221_00200</name>
</gene>
<comment type="caution">
    <text evidence="3">The sequence shown here is derived from an EMBL/GenBank/DDBJ whole genome shotgun (WGS) entry which is preliminary data.</text>
</comment>
<dbReference type="SUPFAM" id="SSF50129">
    <property type="entry name" value="GroES-like"/>
    <property type="match status" value="1"/>
</dbReference>
<dbReference type="InterPro" id="IPR011032">
    <property type="entry name" value="GroES-like_sf"/>
</dbReference>
<name>A0ABN3WAC2_STRTU</name>
<dbReference type="EMBL" id="BAAAXZ010000001">
    <property type="protein sequence ID" value="GAA2908038.1"/>
    <property type="molecule type" value="Genomic_DNA"/>
</dbReference>
<dbReference type="SMART" id="SM00829">
    <property type="entry name" value="PKS_ER"/>
    <property type="match status" value="1"/>
</dbReference>
<dbReference type="PANTHER" id="PTHR45033">
    <property type="match status" value="1"/>
</dbReference>
<keyword evidence="4" id="KW-1185">Reference proteome</keyword>
<dbReference type="InterPro" id="IPR052711">
    <property type="entry name" value="Zinc_ADH-like"/>
</dbReference>
<dbReference type="InterPro" id="IPR036291">
    <property type="entry name" value="NAD(P)-bd_dom_sf"/>
</dbReference>
<dbReference type="SUPFAM" id="SSF51735">
    <property type="entry name" value="NAD(P)-binding Rossmann-fold domains"/>
    <property type="match status" value="1"/>
</dbReference>
<dbReference type="InterPro" id="IPR013149">
    <property type="entry name" value="ADH-like_C"/>
</dbReference>
<dbReference type="Proteomes" id="UP001501102">
    <property type="component" value="Unassembled WGS sequence"/>
</dbReference>
<feature type="region of interest" description="Disordered" evidence="1">
    <location>
        <begin position="247"/>
        <end position="312"/>
    </location>
</feature>
<evidence type="ECO:0000313" key="4">
    <source>
        <dbReference type="Proteomes" id="UP001501102"/>
    </source>
</evidence>
<reference evidence="3 4" key="1">
    <citation type="journal article" date="2019" name="Int. J. Syst. Evol. Microbiol.">
        <title>The Global Catalogue of Microorganisms (GCM) 10K type strain sequencing project: providing services to taxonomists for standard genome sequencing and annotation.</title>
        <authorList>
            <consortium name="The Broad Institute Genomics Platform"/>
            <consortium name="The Broad Institute Genome Sequencing Center for Infectious Disease"/>
            <person name="Wu L."/>
            <person name="Ma J."/>
        </authorList>
    </citation>
    <scope>NUCLEOTIDE SEQUENCE [LARGE SCALE GENOMIC DNA]</scope>
    <source>
        <strain evidence="3 4">JCM 4087</strain>
    </source>
</reference>
<feature type="domain" description="Enoyl reductase (ER)" evidence="2">
    <location>
        <begin position="13"/>
        <end position="290"/>
    </location>
</feature>
<dbReference type="PANTHER" id="PTHR45033:SF3">
    <property type="entry name" value="DEHYDROGENASE, PUTATIVE (AFU_ORTHOLOGUE AFUA_2G13270)-RELATED"/>
    <property type="match status" value="1"/>
</dbReference>
<dbReference type="InterPro" id="IPR020843">
    <property type="entry name" value="ER"/>
</dbReference>
<organism evidence="3 4">
    <name type="scientific">Streptomyces thioluteus</name>
    <dbReference type="NCBI Taxonomy" id="66431"/>
    <lineage>
        <taxon>Bacteria</taxon>
        <taxon>Bacillati</taxon>
        <taxon>Actinomycetota</taxon>
        <taxon>Actinomycetes</taxon>
        <taxon>Kitasatosporales</taxon>
        <taxon>Streptomycetaceae</taxon>
        <taxon>Streptomyces</taxon>
    </lineage>
</organism>
<evidence type="ECO:0000259" key="2">
    <source>
        <dbReference type="SMART" id="SM00829"/>
    </source>
</evidence>
<evidence type="ECO:0000313" key="3">
    <source>
        <dbReference type="EMBL" id="GAA2908038.1"/>
    </source>
</evidence>
<protein>
    <submittedName>
        <fullName evidence="3">Zinc-binding dehydrogenase</fullName>
    </submittedName>
</protein>
<dbReference type="InterPro" id="IPR013154">
    <property type="entry name" value="ADH-like_N"/>
</dbReference>